<dbReference type="InterPro" id="IPR027383">
    <property type="entry name" value="Znf_put"/>
</dbReference>
<dbReference type="AlphaFoldDB" id="A0A1E7JNC4"/>
<proteinExistence type="predicted"/>
<dbReference type="OrthoDB" id="5197868at2"/>
<comment type="caution">
    <text evidence="3">The sequence shown here is derived from an EMBL/GenBank/DDBJ whole genome shotgun (WGS) entry which is preliminary data.</text>
</comment>
<evidence type="ECO:0000313" key="4">
    <source>
        <dbReference type="Proteomes" id="UP000176087"/>
    </source>
</evidence>
<feature type="domain" description="Putative zinc-finger" evidence="2">
    <location>
        <begin position="3"/>
        <end position="39"/>
    </location>
</feature>
<name>A0A1E7JNC4_9ACTN</name>
<dbReference type="Pfam" id="PF13490">
    <property type="entry name" value="zf-HC2"/>
    <property type="match status" value="1"/>
</dbReference>
<reference evidence="3 4" key="1">
    <citation type="journal article" date="2016" name="Front. Microbiol.">
        <title>Comparative Genomics Analysis of Streptomyces Species Reveals Their Adaptation to the Marine Environment and Their Diversity at the Genomic Level.</title>
        <authorList>
            <person name="Tian X."/>
            <person name="Zhang Z."/>
            <person name="Yang T."/>
            <person name="Chen M."/>
            <person name="Li J."/>
            <person name="Chen F."/>
            <person name="Yang J."/>
            <person name="Li W."/>
            <person name="Zhang B."/>
            <person name="Zhang Z."/>
            <person name="Wu J."/>
            <person name="Zhang C."/>
            <person name="Long L."/>
            <person name="Xiao J."/>
        </authorList>
    </citation>
    <scope>NUCLEOTIDE SEQUENCE [LARGE SCALE GENOMIC DNA]</scope>
    <source>
        <strain evidence="3 4">SCSIO 10390</strain>
    </source>
</reference>
<feature type="compositionally biased region" description="Basic and acidic residues" evidence="1">
    <location>
        <begin position="66"/>
        <end position="91"/>
    </location>
</feature>
<organism evidence="3 4">
    <name type="scientific">Streptomyces abyssalis</name>
    <dbReference type="NCBI Taxonomy" id="933944"/>
    <lineage>
        <taxon>Bacteria</taxon>
        <taxon>Bacillati</taxon>
        <taxon>Actinomycetota</taxon>
        <taxon>Actinomycetes</taxon>
        <taxon>Kitasatosporales</taxon>
        <taxon>Streptomycetaceae</taxon>
        <taxon>Streptomyces</taxon>
    </lineage>
</organism>
<dbReference type="RefSeq" id="WP_070013198.1">
    <property type="nucleotide sequence ID" value="NZ_LJGS01000044.1"/>
</dbReference>
<evidence type="ECO:0000259" key="2">
    <source>
        <dbReference type="Pfam" id="PF13490"/>
    </source>
</evidence>
<sequence>MHCSRARTALSARLDQEALPPGVTERRLGEHLAECPDCRRWQDRAEQLERMPAGEPGAGAEPVGRPLDRLRRPEGLSGPDERCPSGPEEHGTGGPGRHAC</sequence>
<dbReference type="Proteomes" id="UP000176087">
    <property type="component" value="Unassembled WGS sequence"/>
</dbReference>
<protein>
    <recommendedName>
        <fullName evidence="2">Putative zinc-finger domain-containing protein</fullName>
    </recommendedName>
</protein>
<dbReference type="EMBL" id="LJGT01000038">
    <property type="protein sequence ID" value="OEU89744.1"/>
    <property type="molecule type" value="Genomic_DNA"/>
</dbReference>
<dbReference type="STRING" id="933944.AN215_08495"/>
<feature type="compositionally biased region" description="Low complexity" evidence="1">
    <location>
        <begin position="53"/>
        <end position="62"/>
    </location>
</feature>
<evidence type="ECO:0000256" key="1">
    <source>
        <dbReference type="SAM" id="MobiDB-lite"/>
    </source>
</evidence>
<feature type="region of interest" description="Disordered" evidence="1">
    <location>
        <begin position="1"/>
        <end position="22"/>
    </location>
</feature>
<feature type="region of interest" description="Disordered" evidence="1">
    <location>
        <begin position="46"/>
        <end position="100"/>
    </location>
</feature>
<evidence type="ECO:0000313" key="3">
    <source>
        <dbReference type="EMBL" id="OEU89744.1"/>
    </source>
</evidence>
<keyword evidence="4" id="KW-1185">Reference proteome</keyword>
<accession>A0A1E7JNC4</accession>
<gene>
    <name evidence="3" type="ORF">AN215_08495</name>
</gene>